<dbReference type="EMBL" id="MFYX01000006">
    <property type="protein sequence ID" value="OGK07481.1"/>
    <property type="molecule type" value="Genomic_DNA"/>
</dbReference>
<dbReference type="AlphaFoldDB" id="A0A1F7FLN1"/>
<evidence type="ECO:0000256" key="1">
    <source>
        <dbReference type="ARBA" id="ARBA00009981"/>
    </source>
</evidence>
<sequence>MNSAWQLQEAKNKFSEVVEQALNNGPQQITRHGRKTAVVLSFGEYQKIRGQKGTITDFFRNCPVHDIAFERAHDYPRQVEL</sequence>
<comment type="caution">
    <text evidence="3">The sequence shown here is derived from an EMBL/GenBank/DDBJ whole genome shotgun (WGS) entry which is preliminary data.</text>
</comment>
<dbReference type="Proteomes" id="UP000179243">
    <property type="component" value="Unassembled WGS sequence"/>
</dbReference>
<proteinExistence type="inferred from homology"/>
<evidence type="ECO:0000313" key="3">
    <source>
        <dbReference type="EMBL" id="OGK07481.1"/>
    </source>
</evidence>
<organism evidence="3 4">
    <name type="scientific">Candidatus Raymondbacteria bacterium RIFOXYD12_FULL_49_13</name>
    <dbReference type="NCBI Taxonomy" id="1817890"/>
    <lineage>
        <taxon>Bacteria</taxon>
        <taxon>Raymondiibacteriota</taxon>
    </lineage>
</organism>
<gene>
    <name evidence="3" type="ORF">A2519_20190</name>
</gene>
<comment type="similarity">
    <text evidence="1 2">Belongs to the phD/YefM antitoxin family.</text>
</comment>
<dbReference type="InterPro" id="IPR036165">
    <property type="entry name" value="YefM-like_sf"/>
</dbReference>
<dbReference type="InterPro" id="IPR006442">
    <property type="entry name" value="Antitoxin_Phd/YefM"/>
</dbReference>
<evidence type="ECO:0000313" key="4">
    <source>
        <dbReference type="Proteomes" id="UP000179243"/>
    </source>
</evidence>
<dbReference type="NCBIfam" id="TIGR01552">
    <property type="entry name" value="phd_fam"/>
    <property type="match status" value="1"/>
</dbReference>
<dbReference type="Pfam" id="PF02604">
    <property type="entry name" value="PhdYeFM_antitox"/>
    <property type="match status" value="1"/>
</dbReference>
<reference evidence="3 4" key="1">
    <citation type="journal article" date="2016" name="Nat. Commun.">
        <title>Thousands of microbial genomes shed light on interconnected biogeochemical processes in an aquifer system.</title>
        <authorList>
            <person name="Anantharaman K."/>
            <person name="Brown C.T."/>
            <person name="Hug L.A."/>
            <person name="Sharon I."/>
            <person name="Castelle C.J."/>
            <person name="Probst A.J."/>
            <person name="Thomas B.C."/>
            <person name="Singh A."/>
            <person name="Wilkins M.J."/>
            <person name="Karaoz U."/>
            <person name="Brodie E.L."/>
            <person name="Williams K.H."/>
            <person name="Hubbard S.S."/>
            <person name="Banfield J.F."/>
        </authorList>
    </citation>
    <scope>NUCLEOTIDE SEQUENCE [LARGE SCALE GENOMIC DNA]</scope>
</reference>
<comment type="function">
    <text evidence="2">Antitoxin component of a type II toxin-antitoxin (TA) system.</text>
</comment>
<name>A0A1F7FLN1_UNCRA</name>
<accession>A0A1F7FLN1</accession>
<evidence type="ECO:0000256" key="2">
    <source>
        <dbReference type="RuleBase" id="RU362080"/>
    </source>
</evidence>
<protein>
    <recommendedName>
        <fullName evidence="2">Antitoxin</fullName>
    </recommendedName>
</protein>
<dbReference type="Gene3D" id="3.40.1620.10">
    <property type="entry name" value="YefM-like domain"/>
    <property type="match status" value="1"/>
</dbReference>
<dbReference type="SUPFAM" id="SSF143120">
    <property type="entry name" value="YefM-like"/>
    <property type="match status" value="1"/>
</dbReference>